<evidence type="ECO:0000313" key="1">
    <source>
        <dbReference type="EMBL" id="CVK35561.1"/>
    </source>
</evidence>
<protein>
    <submittedName>
        <fullName evidence="1">Uncharacterized protein</fullName>
    </submittedName>
</protein>
<accession>A0A193SD69</accession>
<gene>
    <name evidence="1" type="ORF">MCM2015_pMC4_3</name>
</gene>
<sequence>MRIPRPGAWAFLFGLVGLLRVFMATIAMKAITAKARATFSIVGCPSCFKSLQEFL</sequence>
<name>A0A193SD69_9ZZZZ</name>
<organism evidence="1">
    <name type="scientific">biofilter metagenome</name>
    <dbReference type="NCBI Taxonomy" id="1070537"/>
    <lineage>
        <taxon>unclassified sequences</taxon>
        <taxon>metagenomes</taxon>
        <taxon>ecological metagenomes</taxon>
    </lineage>
</organism>
<keyword evidence="1" id="KW-0614">Plasmid</keyword>
<geneLocation type="plasmid" evidence="1">
    <name>pMC4</name>
</geneLocation>
<proteinExistence type="predicted"/>
<reference evidence="1" key="1">
    <citation type="journal article" date="2016" name="Sci. Rep.">
        <title>Genomics of high molecular weight plasmids isolated from an on-farm biopurification system.</title>
        <authorList>
            <person name="Martini M.C."/>
            <person name="Wibberg D."/>
            <person name="Lozano M."/>
            <person name="Torres Tejerizo G."/>
            <person name="Albicoro F.J."/>
            <person name="Jaenicke S."/>
            <person name="van Elsas J.D."/>
            <person name="Petroni A."/>
            <person name="Garcillan-Barcia M.P."/>
            <person name="de la Cruz F."/>
            <person name="Schluter A."/>
            <person name="Puhler A."/>
            <person name="Pistorio M."/>
            <person name="Lagares A."/>
            <person name="Del Papa M.F."/>
        </authorList>
    </citation>
    <scope>NUCLEOTIDE SEQUENCE</scope>
    <source>
        <plasmid evidence="1">pMC4</plasmid>
    </source>
</reference>
<dbReference type="AlphaFoldDB" id="A0A193SD69"/>
<dbReference type="EMBL" id="LT158604">
    <property type="protein sequence ID" value="CVK35561.1"/>
    <property type="molecule type" value="Genomic_DNA"/>
</dbReference>